<dbReference type="InterPro" id="IPR038274">
    <property type="entry name" value="Atg6/Beclin_C_sf"/>
</dbReference>
<dbReference type="InterPro" id="IPR040455">
    <property type="entry name" value="Atg6_BARA"/>
</dbReference>
<feature type="compositionally biased region" description="Basic and acidic residues" evidence="2">
    <location>
        <begin position="116"/>
        <end position="125"/>
    </location>
</feature>
<name>A0A9Q8WMK1_9PEZI</name>
<dbReference type="SUPFAM" id="SSF52540">
    <property type="entry name" value="P-loop containing nucleoside triphosphate hydrolases"/>
    <property type="match status" value="1"/>
</dbReference>
<evidence type="ECO:0000259" key="3">
    <source>
        <dbReference type="SMART" id="SM00382"/>
    </source>
</evidence>
<organism evidence="4 5">
    <name type="scientific">Colletotrichum lupini</name>
    <dbReference type="NCBI Taxonomy" id="145971"/>
    <lineage>
        <taxon>Eukaryota</taxon>
        <taxon>Fungi</taxon>
        <taxon>Dikarya</taxon>
        <taxon>Ascomycota</taxon>
        <taxon>Pezizomycotina</taxon>
        <taxon>Sordariomycetes</taxon>
        <taxon>Hypocreomycetidae</taxon>
        <taxon>Glomerellales</taxon>
        <taxon>Glomerellaceae</taxon>
        <taxon>Colletotrichum</taxon>
        <taxon>Colletotrichum acutatum species complex</taxon>
    </lineage>
</organism>
<dbReference type="SMART" id="SM00382">
    <property type="entry name" value="AAA"/>
    <property type="match status" value="1"/>
</dbReference>
<feature type="domain" description="AAA+ ATPase" evidence="3">
    <location>
        <begin position="1015"/>
        <end position="1142"/>
    </location>
</feature>
<evidence type="ECO:0000313" key="4">
    <source>
        <dbReference type="EMBL" id="UQC88372.1"/>
    </source>
</evidence>
<dbReference type="EMBL" id="CP019479">
    <property type="protein sequence ID" value="UQC88372.1"/>
    <property type="molecule type" value="Genomic_DNA"/>
</dbReference>
<dbReference type="Gene3D" id="1.10.418.40">
    <property type="entry name" value="Autophagy protein 6/Beclin 1"/>
    <property type="match status" value="1"/>
</dbReference>
<dbReference type="Gene3D" id="6.10.250.3110">
    <property type="match status" value="1"/>
</dbReference>
<gene>
    <name evidence="4" type="ORF">CLUP02_13895</name>
</gene>
<dbReference type="FunFam" id="1.10.418.40:FF:000005">
    <property type="entry name" value="Autophagy protein Apg6, putative"/>
    <property type="match status" value="1"/>
</dbReference>
<feature type="region of interest" description="Disordered" evidence="2">
    <location>
        <begin position="860"/>
        <end position="893"/>
    </location>
</feature>
<dbReference type="InterPro" id="IPR003959">
    <property type="entry name" value="ATPase_AAA_core"/>
</dbReference>
<evidence type="ECO:0000256" key="2">
    <source>
        <dbReference type="SAM" id="MobiDB-lite"/>
    </source>
</evidence>
<dbReference type="InterPro" id="IPR054289">
    <property type="entry name" value="DUF7025"/>
</dbReference>
<feature type="compositionally biased region" description="Basic residues" evidence="2">
    <location>
        <begin position="563"/>
        <end position="573"/>
    </location>
</feature>
<dbReference type="RefSeq" id="XP_049149977.1">
    <property type="nucleotide sequence ID" value="XM_049292831.1"/>
</dbReference>
<dbReference type="KEGG" id="clup:CLUP02_13895"/>
<dbReference type="GO" id="GO:0005524">
    <property type="term" value="F:ATP binding"/>
    <property type="evidence" value="ECO:0007669"/>
    <property type="project" value="InterPro"/>
</dbReference>
<dbReference type="Gene3D" id="3.40.50.300">
    <property type="entry name" value="P-loop containing nucleotide triphosphate hydrolases"/>
    <property type="match status" value="1"/>
</dbReference>
<accession>A0A9Q8WMK1</accession>
<dbReference type="InterPro" id="IPR056599">
    <property type="entry name" value="AAA_lid_fung"/>
</dbReference>
<feature type="coiled-coil region" evidence="1">
    <location>
        <begin position="199"/>
        <end position="243"/>
    </location>
</feature>
<dbReference type="AlphaFoldDB" id="A0A9Q8WMK1"/>
<dbReference type="InterPro" id="IPR003593">
    <property type="entry name" value="AAA+_ATPase"/>
</dbReference>
<evidence type="ECO:0000256" key="1">
    <source>
        <dbReference type="SAM" id="Coils"/>
    </source>
</evidence>
<dbReference type="PANTHER" id="PTHR46411:SF2">
    <property type="entry name" value="AAA+ ATPASE DOMAIN-CONTAINING PROTEIN"/>
    <property type="match status" value="1"/>
</dbReference>
<dbReference type="GeneID" id="73347841"/>
<dbReference type="Proteomes" id="UP000830671">
    <property type="component" value="Chromosome 7"/>
</dbReference>
<dbReference type="PANTHER" id="PTHR46411">
    <property type="entry name" value="FAMILY ATPASE, PUTATIVE-RELATED"/>
    <property type="match status" value="1"/>
</dbReference>
<dbReference type="GO" id="GO:0016887">
    <property type="term" value="F:ATP hydrolysis activity"/>
    <property type="evidence" value="ECO:0007669"/>
    <property type="project" value="InterPro"/>
</dbReference>
<reference evidence="4" key="1">
    <citation type="journal article" date="2021" name="Mol. Plant Microbe Interact.">
        <title>Complete Genome Sequence of the Plant-Pathogenic Fungus Colletotrichum lupini.</title>
        <authorList>
            <person name="Baroncelli R."/>
            <person name="Pensec F."/>
            <person name="Da Lio D."/>
            <person name="Boufleur T."/>
            <person name="Vicente I."/>
            <person name="Sarrocco S."/>
            <person name="Picot A."/>
            <person name="Baraldi E."/>
            <person name="Sukno S."/>
            <person name="Thon M."/>
            <person name="Le Floch G."/>
        </authorList>
    </citation>
    <scope>NUCLEOTIDE SEQUENCE</scope>
    <source>
        <strain evidence="4">IMI 504893</strain>
    </source>
</reference>
<feature type="compositionally biased region" description="Low complexity" evidence="2">
    <location>
        <begin position="876"/>
        <end position="886"/>
    </location>
</feature>
<keyword evidence="5" id="KW-1185">Reference proteome</keyword>
<feature type="region of interest" description="Disordered" evidence="2">
    <location>
        <begin position="563"/>
        <end position="595"/>
    </location>
</feature>
<dbReference type="InterPro" id="IPR041691">
    <property type="entry name" value="Atg6/beclin_CC"/>
</dbReference>
<evidence type="ECO:0000313" key="5">
    <source>
        <dbReference type="Proteomes" id="UP000830671"/>
    </source>
</evidence>
<dbReference type="Pfam" id="PF04111">
    <property type="entry name" value="APG6"/>
    <property type="match status" value="1"/>
</dbReference>
<proteinExistence type="predicted"/>
<dbReference type="Pfam" id="PF22942">
    <property type="entry name" value="DUF7025"/>
    <property type="match status" value="1"/>
</dbReference>
<dbReference type="Pfam" id="PF23232">
    <property type="entry name" value="AAA_lid_13"/>
    <property type="match status" value="1"/>
</dbReference>
<dbReference type="Pfam" id="PF17675">
    <property type="entry name" value="APG6_N"/>
    <property type="match status" value="1"/>
</dbReference>
<sequence length="1260" mass="141597">MICQKCRTPLRLDSSLEELNPAAYDLLVGQHKLSLIRNGARKDGQRKVLYDKVSQNAASATFKRHGSGPSSSAQRDSTMSFIYLTESQVAQPVLSRPDPLPSNTKSNRGNKGGQKSLEEERGGSKAHEIERINKLFEILSARSDIDHPICVECTDMLVEGLQKKLEAAARERDAYVGFLKQVQSDQPNEEDVKAQEEALKKARQAETDAMADLLRLEQEKASVDAEIIALEEESQQLDHEEEQFWRERNAFATKLADFQNERDSTNSRFDNDAQLLEKLQRSNVYNDTFCISHDGTFATINGLRLGRLSNKPVDWPEINAAWGHALLLLVTVADKLGYKFDGFEPQPMGSTSKIIRFELPSPTASRLGSHRNAPPPAPKKHVLELFSNGDLPLGLTFMHRKFDNAMVAFLELVRQLGAFVHRQTAADGHPLSLPYKIEGDKIMDVSIKLGIAQDDGLPVMGGQADNTIDDDAGSTVSFEEVDYRRTTKQSQALVARGSLERETPSDILYVLQYLGIGGKVIDSRESSNPFKEIPDYGKKDGETTQRTVNSVLEIVTKVNTSAKIRRVRRRRSPHISYPDDDYTSASSDSENDERAKAGKIERTQMIIHSPHLINALRAVVAYYPNVNLLGDTVTIDAPYRVIVHHLDALKQYRFHQPASHSTEYARLTANHIDVLLSFIDQAVGESIRTEQERHRRNVPVATFQNYWMALKPGEVIYVNHDDLWEPHVISSTYQDVTLSGRNRHLQVVAWVLEMGHNRMNRKMSQFTIPSWTGEQIIPSLKIIPDRFFQDDPQAMLQKQLRLGKLYWELLQRPTYMEYDGMLVQAQPGSHSGPIFSRGPSGYMTGRVICDAEGFGRFNFRAPENRNGPPGPPRQVVPPGMMPGQHHGPPPAQDHLPHFLPRCGCKECTKETDRTDLSPFAGFDDVNPLTSPAPTSDIFYIACTNIIPAFLLGDRRWGHLNLDHVKPVITDREAFKYLVLDDEIKMTVKALIGKFAAAESGKVSPWANDFIKNKGEGRIFLLHGAPGVGKTCTAECVAELTNRPLISLTSGDLSVNSHSVEHNLSYFLELGQRFGALVLLDEADVYLERRRAKDIARNGLVSVFLRALEYYRGVLFLTTNRVQAFDAAFTSRIHVALHYKNLTDVDRERIWANNFERLDRDSHGRVRVAIATREYAYDSRDVRALRWNGREIRNALQTALALAESDAAEEGTDRICVTDKHLRAVVKMSRGFRDYLRSGSVYDGESEVGESEGEEGDIYSD</sequence>
<protein>
    <submittedName>
        <fullName evidence="4">ATPase</fullName>
    </submittedName>
</protein>
<feature type="region of interest" description="Disordered" evidence="2">
    <location>
        <begin position="92"/>
        <end position="125"/>
    </location>
</feature>
<keyword evidence="1" id="KW-0175">Coiled coil</keyword>
<dbReference type="Pfam" id="PF00004">
    <property type="entry name" value="AAA"/>
    <property type="match status" value="1"/>
</dbReference>
<dbReference type="InterPro" id="IPR027417">
    <property type="entry name" value="P-loop_NTPase"/>
</dbReference>